<dbReference type="PANTHER" id="PTHR45947">
    <property type="entry name" value="SULFOQUINOVOSYL TRANSFERASE SQD2"/>
    <property type="match status" value="1"/>
</dbReference>
<keyword evidence="4" id="KW-1185">Reference proteome</keyword>
<feature type="domain" description="Glycosyltransferase subfamily 4-like N-terminal" evidence="2">
    <location>
        <begin position="27"/>
        <end position="182"/>
    </location>
</feature>
<evidence type="ECO:0000313" key="3">
    <source>
        <dbReference type="EMBL" id="KNY26575.1"/>
    </source>
</evidence>
<protein>
    <submittedName>
        <fullName evidence="3">Glycosyl transferase group 1</fullName>
    </submittedName>
</protein>
<keyword evidence="3" id="KW-0808">Transferase</keyword>
<comment type="caution">
    <text evidence="3">The sequence shown here is derived from an EMBL/GenBank/DDBJ whole genome shotgun (WGS) entry which is preliminary data.</text>
</comment>
<reference evidence="4" key="1">
    <citation type="submission" date="2015-07" db="EMBL/GenBank/DDBJ databases">
        <title>Near-Complete Genome Sequence of the Cellulolytic Bacterium Bacteroides (Pseudobacteroides) cellulosolvens ATCC 35603.</title>
        <authorList>
            <person name="Dassa B."/>
            <person name="Utturkar S.M."/>
            <person name="Klingeman D.M."/>
            <person name="Hurt R.A."/>
            <person name="Keller M."/>
            <person name="Xu J."/>
            <person name="Reddy Y.H.K."/>
            <person name="Borovok I."/>
            <person name="Grinberg I.R."/>
            <person name="Lamed R."/>
            <person name="Zhivin O."/>
            <person name="Bayer E.A."/>
            <person name="Brown S.D."/>
        </authorList>
    </citation>
    <scope>NUCLEOTIDE SEQUENCE [LARGE SCALE GENOMIC DNA]</scope>
    <source>
        <strain evidence="4">DSM 2933</strain>
    </source>
</reference>
<dbReference type="RefSeq" id="WP_050753296.1">
    <property type="nucleotide sequence ID" value="NZ_JQKC01000006.1"/>
</dbReference>
<proteinExistence type="predicted"/>
<dbReference type="Gene3D" id="3.40.50.2000">
    <property type="entry name" value="Glycogen Phosphorylase B"/>
    <property type="match status" value="2"/>
</dbReference>
<evidence type="ECO:0000259" key="1">
    <source>
        <dbReference type="Pfam" id="PF00534"/>
    </source>
</evidence>
<evidence type="ECO:0000259" key="2">
    <source>
        <dbReference type="Pfam" id="PF13439"/>
    </source>
</evidence>
<dbReference type="InterPro" id="IPR050194">
    <property type="entry name" value="Glycosyltransferase_grp1"/>
</dbReference>
<dbReference type="SUPFAM" id="SSF53756">
    <property type="entry name" value="UDP-Glycosyltransferase/glycogen phosphorylase"/>
    <property type="match status" value="1"/>
</dbReference>
<accession>A0A0L6JLE4</accession>
<dbReference type="Pfam" id="PF13439">
    <property type="entry name" value="Glyco_transf_4"/>
    <property type="match status" value="1"/>
</dbReference>
<dbReference type="eggNOG" id="COG0438">
    <property type="taxonomic scope" value="Bacteria"/>
</dbReference>
<dbReference type="AlphaFoldDB" id="A0A0L6JLE4"/>
<dbReference type="Proteomes" id="UP000036923">
    <property type="component" value="Unassembled WGS sequence"/>
</dbReference>
<dbReference type="OrthoDB" id="9806653at2"/>
<dbReference type="GO" id="GO:0016757">
    <property type="term" value="F:glycosyltransferase activity"/>
    <property type="evidence" value="ECO:0007669"/>
    <property type="project" value="InterPro"/>
</dbReference>
<dbReference type="PATRIC" id="fig|398512.5.peg.1916"/>
<name>A0A0L6JLE4_9FIRM</name>
<organism evidence="3 4">
    <name type="scientific">Pseudobacteroides cellulosolvens ATCC 35603 = DSM 2933</name>
    <dbReference type="NCBI Taxonomy" id="398512"/>
    <lineage>
        <taxon>Bacteria</taxon>
        <taxon>Bacillati</taxon>
        <taxon>Bacillota</taxon>
        <taxon>Clostridia</taxon>
        <taxon>Eubacteriales</taxon>
        <taxon>Oscillospiraceae</taxon>
        <taxon>Pseudobacteroides</taxon>
    </lineage>
</organism>
<dbReference type="InterPro" id="IPR001296">
    <property type="entry name" value="Glyco_trans_1"/>
</dbReference>
<sequence>MKKKRAIIITAFARFIKSFLTNDILILQRMGYEVHCAANINHAGAECMLQYFKDMNVVFHQIDFSSNKPLSRKTLVSYKQMRELYKQTKFDLIHCHTPIAGAIARMTCAKQRKKGAKVIYTTHGFYFHKHSSKKTWLVFHTVEDFMSRYSDAIITINKEDYANAQKMHCKSVYYIPGVGVDTQKFISVGVDRDEYRKRLGVSKEDFLVLAVGELSQRKNHQIIIKALAECKIPNALFMICGNAMTSTNTKEELESLAKEMQVDLRLMGLRDDIPQICKCADVGVMPSTREGLGLSGIEMLASGLPVVASDVHGIVDYIENGVDGFLCDPFDSHAFAVAIGKLQVEEVRQNMKPSCVETAKKFDKCFSFAEMERIYSEVLS</sequence>
<dbReference type="STRING" id="398512.Bccel_1840"/>
<dbReference type="InterPro" id="IPR028098">
    <property type="entry name" value="Glyco_trans_4-like_N"/>
</dbReference>
<dbReference type="Pfam" id="PF00534">
    <property type="entry name" value="Glycos_transf_1"/>
    <property type="match status" value="1"/>
</dbReference>
<dbReference type="PANTHER" id="PTHR45947:SF3">
    <property type="entry name" value="SULFOQUINOVOSYL TRANSFERASE SQD2"/>
    <property type="match status" value="1"/>
</dbReference>
<gene>
    <name evidence="3" type="ORF">Bccel_1840</name>
</gene>
<evidence type="ECO:0000313" key="4">
    <source>
        <dbReference type="Proteomes" id="UP000036923"/>
    </source>
</evidence>
<dbReference type="EMBL" id="LGTC01000001">
    <property type="protein sequence ID" value="KNY26575.1"/>
    <property type="molecule type" value="Genomic_DNA"/>
</dbReference>
<feature type="domain" description="Glycosyl transferase family 1" evidence="1">
    <location>
        <begin position="191"/>
        <end position="351"/>
    </location>
</feature>